<feature type="transmembrane region" description="Helical" evidence="1">
    <location>
        <begin position="463"/>
        <end position="483"/>
    </location>
</feature>
<comment type="caution">
    <text evidence="2">The sequence shown here is derived from an EMBL/GenBank/DDBJ whole genome shotgun (WGS) entry which is preliminary data.</text>
</comment>
<evidence type="ECO:0000256" key="1">
    <source>
        <dbReference type="SAM" id="Phobius"/>
    </source>
</evidence>
<name>A0A9D7XWY3_9MICO</name>
<feature type="transmembrane region" description="Helical" evidence="1">
    <location>
        <begin position="21"/>
        <end position="45"/>
    </location>
</feature>
<feature type="transmembrane region" description="Helical" evidence="1">
    <location>
        <begin position="298"/>
        <end position="316"/>
    </location>
</feature>
<keyword evidence="1" id="KW-1133">Transmembrane helix</keyword>
<feature type="transmembrane region" description="Helical" evidence="1">
    <location>
        <begin position="79"/>
        <end position="101"/>
    </location>
</feature>
<dbReference type="Proteomes" id="UP000886632">
    <property type="component" value="Unassembled WGS sequence"/>
</dbReference>
<organism evidence="2 3">
    <name type="scientific">Candidatus Phosphoribacter hodrii</name>
    <dbReference type="NCBI Taxonomy" id="2953743"/>
    <lineage>
        <taxon>Bacteria</taxon>
        <taxon>Bacillati</taxon>
        <taxon>Actinomycetota</taxon>
        <taxon>Actinomycetes</taxon>
        <taxon>Micrococcales</taxon>
        <taxon>Dermatophilaceae</taxon>
        <taxon>Candidatus Phosphoribacter</taxon>
    </lineage>
</organism>
<dbReference type="EMBL" id="JADKGK010000020">
    <property type="protein sequence ID" value="MBL0004139.1"/>
    <property type="molecule type" value="Genomic_DNA"/>
</dbReference>
<feature type="transmembrane region" description="Helical" evidence="1">
    <location>
        <begin position="239"/>
        <end position="260"/>
    </location>
</feature>
<feature type="transmembrane region" description="Helical" evidence="1">
    <location>
        <begin position="159"/>
        <end position="182"/>
    </location>
</feature>
<feature type="transmembrane region" description="Helical" evidence="1">
    <location>
        <begin position="194"/>
        <end position="219"/>
    </location>
</feature>
<dbReference type="AlphaFoldDB" id="A0A9D7XWY3"/>
<evidence type="ECO:0000313" key="2">
    <source>
        <dbReference type="EMBL" id="MBL0004139.1"/>
    </source>
</evidence>
<keyword evidence="1" id="KW-0812">Transmembrane</keyword>
<sequence length="533" mass="54128">MTASLVGTGTLARLAVRRDRVLLPVGILGITIFAVSSAKATLALYPTVASMDAGIKTIFASPSAVALYGPISDPTDPDALAVVKTTMFGAVLLAIFGYAVVRRHTRSEEEDGRFELVGAGVVGRRAPLTAAVAVATAAVLATCLLTGLGYAAIGMDVAGSLAAAAGWAATGLAFVGLAAVAAQLASTARGCAGLTMGALGVLFLLRAIADAGTGVPGWLGWVSPVGWTSKAEAFGADRSWVVFLGVGLLAVCLVAAFALLQRRDLGAGLLPARRGRANAGATLAGPVGLAWRLGRSSTIGWTVGMLVGGLVIGSLAKSAMDMFADPAIADLLRKMGGGVGLLSDVYLSTELGFIAIIAAAYGVTTVLRWRAEETQGHTELVLATADSRTRYAASHLLVALLGTAALVFALGLGTVLADASGGGTLGGAGRVLPAALIRLPAVWVCVGVAVAAIGWFPRWTAAIGWGALAFFLVVGEFGGVFGMPQWLMDLAPFTHVPRMPVEAFAWPPTIALTAVAAGLCIVGVLGFRRRDIG</sequence>
<keyword evidence="1" id="KW-0472">Membrane</keyword>
<accession>A0A9D7XWY3</accession>
<reference evidence="2" key="1">
    <citation type="submission" date="2020-10" db="EMBL/GenBank/DDBJ databases">
        <title>Connecting structure to function with the recovery of over 1000 high-quality activated sludge metagenome-assembled genomes encoding full-length rRNA genes using long-read sequencing.</title>
        <authorList>
            <person name="Singleton C.M."/>
            <person name="Petriglieri F."/>
            <person name="Kristensen J.M."/>
            <person name="Kirkegaard R.H."/>
            <person name="Michaelsen T.Y."/>
            <person name="Andersen M.H."/>
            <person name="Karst S.M."/>
            <person name="Dueholm M.S."/>
            <person name="Nielsen P.H."/>
            <person name="Albertsen M."/>
        </authorList>
    </citation>
    <scope>NUCLEOTIDE SEQUENCE</scope>
    <source>
        <strain evidence="2">Ribe_18-Q3-R11-54_MAXAC.001</strain>
    </source>
</reference>
<gene>
    <name evidence="2" type="ORF">IPP00_09185</name>
</gene>
<feature type="transmembrane region" description="Helical" evidence="1">
    <location>
        <begin position="437"/>
        <end position="456"/>
    </location>
</feature>
<evidence type="ECO:0008006" key="4">
    <source>
        <dbReference type="Google" id="ProtNLM"/>
    </source>
</evidence>
<feature type="transmembrane region" description="Helical" evidence="1">
    <location>
        <begin position="130"/>
        <end position="153"/>
    </location>
</feature>
<evidence type="ECO:0000313" key="3">
    <source>
        <dbReference type="Proteomes" id="UP000886632"/>
    </source>
</evidence>
<feature type="transmembrane region" description="Helical" evidence="1">
    <location>
        <begin position="345"/>
        <end position="367"/>
    </location>
</feature>
<feature type="transmembrane region" description="Helical" evidence="1">
    <location>
        <begin position="503"/>
        <end position="527"/>
    </location>
</feature>
<protein>
    <recommendedName>
        <fullName evidence="4">ABC transporter permease</fullName>
    </recommendedName>
</protein>
<feature type="transmembrane region" description="Helical" evidence="1">
    <location>
        <begin position="396"/>
        <end position="417"/>
    </location>
</feature>
<proteinExistence type="predicted"/>